<evidence type="ECO:0000256" key="5">
    <source>
        <dbReference type="ARBA" id="ARBA00022741"/>
    </source>
</evidence>
<dbReference type="InterPro" id="IPR011004">
    <property type="entry name" value="Trimer_LpxA-like_sf"/>
</dbReference>
<organism evidence="13 14">
    <name type="scientific">Clostridium botulinum</name>
    <dbReference type="NCBI Taxonomy" id="1491"/>
    <lineage>
        <taxon>Bacteria</taxon>
        <taxon>Bacillati</taxon>
        <taxon>Bacillota</taxon>
        <taxon>Clostridia</taxon>
        <taxon>Eubacteriales</taxon>
        <taxon>Clostridiaceae</taxon>
        <taxon>Clostridium</taxon>
    </lineage>
</organism>
<keyword evidence="7 9" id="KW-0320">Glycogen biosynthesis</keyword>
<evidence type="ECO:0000256" key="3">
    <source>
        <dbReference type="ARBA" id="ARBA00022679"/>
    </source>
</evidence>
<dbReference type="EMBL" id="SWVK01000037">
    <property type="protein sequence ID" value="NFN36866.1"/>
    <property type="molecule type" value="Genomic_DNA"/>
</dbReference>
<evidence type="ECO:0000313" key="14">
    <source>
        <dbReference type="Proteomes" id="UP000473681"/>
    </source>
</evidence>
<keyword evidence="3 9" id="KW-0808">Transferase</keyword>
<comment type="function">
    <text evidence="9">Involved in the biosynthesis of ADP-glucose, a building block required for the elongation reactions to produce glycogen. Catalyzes the reaction between ATP and alpha-D-glucose 1-phosphate (G1P) to produce pyrophosphate and ADP-Glc.</text>
</comment>
<comment type="pathway">
    <text evidence="9">Glycan biosynthesis; glycogen biosynthesis.</text>
</comment>
<evidence type="ECO:0000256" key="9">
    <source>
        <dbReference type="HAMAP-Rule" id="MF_00624"/>
    </source>
</evidence>
<dbReference type="InterPro" id="IPR056818">
    <property type="entry name" value="GlmU/GlgC-like_hexapep"/>
</dbReference>
<keyword evidence="2 9" id="KW-0321">Glycogen metabolism</keyword>
<feature type="binding site" evidence="9">
    <location>
        <position position="100"/>
    </location>
    <ligand>
        <name>alpha-D-glucose 1-phosphate</name>
        <dbReference type="ChEBI" id="CHEBI:58601"/>
    </ligand>
</feature>
<dbReference type="PANTHER" id="PTHR43523:SF2">
    <property type="entry name" value="GLUCOSE-1-PHOSPHATE ADENYLYLTRANSFERASE"/>
    <property type="match status" value="1"/>
</dbReference>
<evidence type="ECO:0000256" key="4">
    <source>
        <dbReference type="ARBA" id="ARBA00022695"/>
    </source>
</evidence>
<sequence length="386" mass="42841">MGNTEIVAMILAGGQGSRLGVLTKKLAKPAVPFGGKYRIIDFPLSNCANSGIYTVGVLTQYKPLELNAHIGIGLPWDLDRKDGGVSILPPYQEEKGGNWYKGTANAIYQNIEFVDRYDPEYVLILSGDHIYKMNYTKMLEFHKEKNADATIGVIEVPVNEASRFGIMNTRDDMSIYEFEEKPKIPKSNLASMGIYIFNWKTLKKYLRNDEANKSSSNDFGKDIIPSMLNDGGKMVAYPFEGYWKDVGTIESLWQANMDLLKSDNKLNLHDQDWRIYSTNPVRPAQYIGENAKVTNSLIVEGCTVNGTVQNSVLFQGVQVGKNTIIKDSVIMTNAKIGDNVIIEKAIIGNDAVIRKDCVIGTGDEIEIVAAKEEVKMGSIMKNSKAV</sequence>
<dbReference type="InterPro" id="IPR029044">
    <property type="entry name" value="Nucleotide-diphossugar_trans"/>
</dbReference>
<dbReference type="EMBL" id="SWOV01000072">
    <property type="protein sequence ID" value="NFF89471.1"/>
    <property type="molecule type" value="Genomic_DNA"/>
</dbReference>
<dbReference type="CDD" id="cd04651">
    <property type="entry name" value="LbH_G1P_AT_C"/>
    <property type="match status" value="1"/>
</dbReference>
<dbReference type="SUPFAM" id="SSF53448">
    <property type="entry name" value="Nucleotide-diphospho-sugar transferases"/>
    <property type="match status" value="1"/>
</dbReference>
<dbReference type="EC" id="2.7.7.27" evidence="9"/>
<dbReference type="PROSITE" id="PS00810">
    <property type="entry name" value="ADP_GLC_PYROPHOSPH_3"/>
    <property type="match status" value="1"/>
</dbReference>
<dbReference type="PROSITE" id="PS00808">
    <property type="entry name" value="ADP_GLC_PYROPHOSPH_1"/>
    <property type="match status" value="1"/>
</dbReference>
<dbReference type="InterPro" id="IPR005836">
    <property type="entry name" value="ADP_Glu_pyroP_CS"/>
</dbReference>
<evidence type="ECO:0000313" key="13">
    <source>
        <dbReference type="EMBL" id="NFN36866.1"/>
    </source>
</evidence>
<comment type="similarity">
    <text evidence="1 9">Belongs to the bacterial/plant glucose-1-phosphate adenylyltransferase family.</text>
</comment>
<dbReference type="PROSITE" id="PS00809">
    <property type="entry name" value="ADP_GLC_PYROPHOSPH_2"/>
    <property type="match status" value="1"/>
</dbReference>
<dbReference type="GO" id="GO:0005978">
    <property type="term" value="P:glycogen biosynthetic process"/>
    <property type="evidence" value="ECO:0007669"/>
    <property type="project" value="UniProtKB-UniRule"/>
</dbReference>
<comment type="caution">
    <text evidence="13">The sequence shown here is derived from an EMBL/GenBank/DDBJ whole genome shotgun (WGS) entry which is preliminary data.</text>
</comment>
<evidence type="ECO:0000256" key="6">
    <source>
        <dbReference type="ARBA" id="ARBA00022840"/>
    </source>
</evidence>
<dbReference type="Proteomes" id="UP000473681">
    <property type="component" value="Unassembled WGS sequence"/>
</dbReference>
<proteinExistence type="inferred from homology"/>
<feature type="binding site" evidence="9">
    <location>
        <position position="165"/>
    </location>
    <ligand>
        <name>alpha-D-glucose 1-phosphate</name>
        <dbReference type="ChEBI" id="CHEBI:58601"/>
    </ligand>
</feature>
<evidence type="ECO:0000256" key="8">
    <source>
        <dbReference type="ARBA" id="ARBA00023277"/>
    </source>
</evidence>
<dbReference type="HAMAP" id="MF_00624">
    <property type="entry name" value="GlgC"/>
    <property type="match status" value="1"/>
</dbReference>
<dbReference type="GO" id="GO:0008878">
    <property type="term" value="F:glucose-1-phosphate adenylyltransferase activity"/>
    <property type="evidence" value="ECO:0007669"/>
    <property type="project" value="UniProtKB-UniRule"/>
</dbReference>
<dbReference type="AlphaFoldDB" id="A0A0C2N528"/>
<dbReference type="GO" id="GO:0005524">
    <property type="term" value="F:ATP binding"/>
    <property type="evidence" value="ECO:0007669"/>
    <property type="project" value="UniProtKB-KW"/>
</dbReference>
<dbReference type="InterPro" id="IPR023049">
    <property type="entry name" value="GlgC_bac"/>
</dbReference>
<feature type="domain" description="Glucose-1-phosphate adenylyltransferase/Bifunctional protein GlmU-like C-terminal hexapeptide" evidence="11">
    <location>
        <begin position="288"/>
        <end position="363"/>
    </location>
</feature>
<keyword evidence="6 9" id="KW-0067">ATP-binding</keyword>
<keyword evidence="5 9" id="KW-0547">Nucleotide-binding</keyword>
<protein>
    <recommendedName>
        <fullName evidence="9">Glucose-1-phosphate adenylyltransferase</fullName>
        <ecNumber evidence="9">2.7.7.27</ecNumber>
    </recommendedName>
    <alternativeName>
        <fullName evidence="9">ADP-glucose pyrophosphorylase</fullName>
        <shortName evidence="9">ADPGlc PPase</shortName>
    </alternativeName>
    <alternativeName>
        <fullName evidence="9">ADP-glucose synthase</fullName>
    </alternativeName>
</protein>
<dbReference type="Gene3D" id="3.90.550.10">
    <property type="entry name" value="Spore Coat Polysaccharide Biosynthesis Protein SpsA, Chain A"/>
    <property type="match status" value="1"/>
</dbReference>
<evidence type="ECO:0000313" key="12">
    <source>
        <dbReference type="EMBL" id="NFF89471.1"/>
    </source>
</evidence>
<dbReference type="NCBIfam" id="TIGR02091">
    <property type="entry name" value="glgC"/>
    <property type="match status" value="1"/>
</dbReference>
<comment type="catalytic activity">
    <reaction evidence="9">
        <text>alpha-D-glucose 1-phosphate + ATP + H(+) = ADP-alpha-D-glucose + diphosphate</text>
        <dbReference type="Rhea" id="RHEA:12120"/>
        <dbReference type="ChEBI" id="CHEBI:15378"/>
        <dbReference type="ChEBI" id="CHEBI:30616"/>
        <dbReference type="ChEBI" id="CHEBI:33019"/>
        <dbReference type="ChEBI" id="CHEBI:57498"/>
        <dbReference type="ChEBI" id="CHEBI:58601"/>
        <dbReference type="EC" id="2.7.7.27"/>
    </reaction>
</comment>
<dbReference type="PANTHER" id="PTHR43523">
    <property type="entry name" value="GLUCOSE-1-PHOSPHATE ADENYLYLTRANSFERASE-RELATED"/>
    <property type="match status" value="1"/>
</dbReference>
<dbReference type="SMR" id="A0A0C2N528"/>
<evidence type="ECO:0000259" key="10">
    <source>
        <dbReference type="Pfam" id="PF00483"/>
    </source>
</evidence>
<reference evidence="14 15" key="1">
    <citation type="submission" date="2019-04" db="EMBL/GenBank/DDBJ databases">
        <title>Genome sequencing of Clostridium botulinum Groups I-IV and Clostridium butyricum.</title>
        <authorList>
            <person name="Brunt J."/>
            <person name="Van Vliet A.H.M."/>
            <person name="Stringer S.C."/>
            <person name="Carter A.T."/>
            <person name="Peck M.W."/>
        </authorList>
    </citation>
    <scope>NUCLEOTIDE SEQUENCE [LARGE SCALE GENOMIC DNA]</scope>
    <source>
        <strain evidence="12 15">1605</strain>
        <strain evidence="13 14">CB-K-33E</strain>
    </source>
</reference>
<dbReference type="CDD" id="cd02508">
    <property type="entry name" value="ADP_Glucose_PP"/>
    <property type="match status" value="1"/>
</dbReference>
<dbReference type="InterPro" id="IPR005835">
    <property type="entry name" value="NTP_transferase_dom"/>
</dbReference>
<dbReference type="Pfam" id="PF24894">
    <property type="entry name" value="Hexapep_GlmU"/>
    <property type="match status" value="1"/>
</dbReference>
<evidence type="ECO:0000256" key="2">
    <source>
        <dbReference type="ARBA" id="ARBA00022600"/>
    </source>
</evidence>
<accession>A0A0C2N528</accession>
<evidence type="ECO:0000259" key="11">
    <source>
        <dbReference type="Pfam" id="PF24894"/>
    </source>
</evidence>
<feature type="site" description="Could play a key role in the communication between the regulatory and the substrate sites" evidence="9">
    <location>
        <position position="99"/>
    </location>
</feature>
<keyword evidence="8 9" id="KW-0119">Carbohydrate metabolism</keyword>
<keyword evidence="4 9" id="KW-0548">Nucleotidyltransferase</keyword>
<dbReference type="OrthoDB" id="9801810at2"/>
<dbReference type="Proteomes" id="UP000476820">
    <property type="component" value="Unassembled WGS sequence"/>
</dbReference>
<feature type="binding site" evidence="9">
    <location>
        <position position="191"/>
    </location>
    <ligand>
        <name>alpha-D-glucose 1-phosphate</name>
        <dbReference type="ChEBI" id="CHEBI:58601"/>
    </ligand>
</feature>
<dbReference type="SUPFAM" id="SSF51161">
    <property type="entry name" value="Trimeric LpxA-like enzymes"/>
    <property type="match status" value="1"/>
</dbReference>
<dbReference type="Pfam" id="PF00483">
    <property type="entry name" value="NTP_transferase"/>
    <property type="match status" value="1"/>
</dbReference>
<evidence type="ECO:0000256" key="1">
    <source>
        <dbReference type="ARBA" id="ARBA00010443"/>
    </source>
</evidence>
<dbReference type="RefSeq" id="WP_012451824.1">
    <property type="nucleotide sequence ID" value="NZ_CP010520.1"/>
</dbReference>
<dbReference type="Gene3D" id="2.160.10.10">
    <property type="entry name" value="Hexapeptide repeat proteins"/>
    <property type="match status" value="1"/>
</dbReference>
<evidence type="ECO:0000313" key="15">
    <source>
        <dbReference type="Proteomes" id="UP000476820"/>
    </source>
</evidence>
<evidence type="ECO:0000256" key="7">
    <source>
        <dbReference type="ARBA" id="ARBA00023056"/>
    </source>
</evidence>
<name>A0A0C2N528_CLOBO</name>
<feature type="domain" description="Nucleotidyl transferase" evidence="10">
    <location>
        <begin position="8"/>
        <end position="261"/>
    </location>
</feature>
<gene>
    <name evidence="9" type="primary">glgC</name>
    <name evidence="12" type="ORF">FC774_16695</name>
    <name evidence="13" type="ORF">FDB51_17505</name>
</gene>
<dbReference type="NCBIfam" id="NF003670">
    <property type="entry name" value="PRK05293.1"/>
    <property type="match status" value="1"/>
</dbReference>
<feature type="binding site" evidence="9">
    <location>
        <begin position="180"/>
        <end position="181"/>
    </location>
    <ligand>
        <name>alpha-D-glucose 1-phosphate</name>
        <dbReference type="ChEBI" id="CHEBI:58601"/>
    </ligand>
</feature>
<dbReference type="UniPathway" id="UPA00164"/>
<feature type="site" description="Could play a key role in the communication between the regulatory and the substrate sites" evidence="9">
    <location>
        <position position="60"/>
    </location>
</feature>
<comment type="subunit">
    <text evidence="9">Homotetramer.</text>
</comment>
<dbReference type="InterPro" id="IPR011831">
    <property type="entry name" value="ADP-Glc_PPase"/>
</dbReference>